<feature type="transmembrane region" description="Helical" evidence="6">
    <location>
        <begin position="910"/>
        <end position="927"/>
    </location>
</feature>
<dbReference type="PANTHER" id="PTHR37994">
    <property type="entry name" value="ARAE_2_N DOMAIN-CONTAINING PROTEIN-RELATED"/>
    <property type="match status" value="1"/>
</dbReference>
<dbReference type="Pfam" id="PF10334">
    <property type="entry name" value="BRE4"/>
    <property type="match status" value="1"/>
</dbReference>
<evidence type="ECO:0000259" key="8">
    <source>
        <dbReference type="Pfam" id="PF10337"/>
    </source>
</evidence>
<keyword evidence="2 6" id="KW-0812">Transmembrane</keyword>
<evidence type="ECO:0000256" key="1">
    <source>
        <dbReference type="ARBA" id="ARBA00004141"/>
    </source>
</evidence>
<feature type="transmembrane region" description="Helical" evidence="6">
    <location>
        <begin position="100"/>
        <end position="131"/>
    </location>
</feature>
<dbReference type="InterPro" id="IPR049453">
    <property type="entry name" value="Memb_transporter_dom"/>
</dbReference>
<feature type="domain" description="DUF2421" evidence="7">
    <location>
        <begin position="937"/>
        <end position="1149"/>
    </location>
</feature>
<comment type="caution">
    <text evidence="10">The sequence shown here is derived from an EMBL/GenBank/DDBJ whole genome shotgun (WGS) entry which is preliminary data.</text>
</comment>
<evidence type="ECO:0000256" key="2">
    <source>
        <dbReference type="ARBA" id="ARBA00022692"/>
    </source>
</evidence>
<keyword evidence="3 6" id="KW-1133">Transmembrane helix</keyword>
<feature type="compositionally biased region" description="Low complexity" evidence="5">
    <location>
        <begin position="392"/>
        <end position="407"/>
    </location>
</feature>
<name>A0A8K0UHZ5_9AGAR</name>
<feature type="region of interest" description="Disordered" evidence="5">
    <location>
        <begin position="1"/>
        <end position="70"/>
    </location>
</feature>
<dbReference type="InterPro" id="IPR018820">
    <property type="entry name" value="BRE4-related_DUF2421"/>
</dbReference>
<evidence type="ECO:0000256" key="4">
    <source>
        <dbReference type="ARBA" id="ARBA00023136"/>
    </source>
</evidence>
<organism evidence="10 11">
    <name type="scientific">Cristinia sonorae</name>
    <dbReference type="NCBI Taxonomy" id="1940300"/>
    <lineage>
        <taxon>Eukaryota</taxon>
        <taxon>Fungi</taxon>
        <taxon>Dikarya</taxon>
        <taxon>Basidiomycota</taxon>
        <taxon>Agaricomycotina</taxon>
        <taxon>Agaricomycetes</taxon>
        <taxon>Agaricomycetidae</taxon>
        <taxon>Agaricales</taxon>
        <taxon>Pleurotineae</taxon>
        <taxon>Stephanosporaceae</taxon>
        <taxon>Cristinia</taxon>
    </lineage>
</organism>
<evidence type="ECO:0000259" key="7">
    <source>
        <dbReference type="Pfam" id="PF10334"/>
    </source>
</evidence>
<dbReference type="PANTHER" id="PTHR37994:SF1">
    <property type="entry name" value="ER TRANSPORTER 6TM N-TERMINAL DOMAIN-CONTAINING PROTEIN"/>
    <property type="match status" value="1"/>
</dbReference>
<dbReference type="Pfam" id="PF10337">
    <property type="entry name" value="ArAE_2_N"/>
    <property type="match status" value="1"/>
</dbReference>
<dbReference type="Pfam" id="PF13515">
    <property type="entry name" value="FUSC_2"/>
    <property type="match status" value="1"/>
</dbReference>
<feature type="domain" description="Putative ER transporter 6TM N-terminal" evidence="8">
    <location>
        <begin position="81"/>
        <end position="380"/>
    </location>
</feature>
<feature type="region of interest" description="Disordered" evidence="5">
    <location>
        <begin position="382"/>
        <end position="489"/>
    </location>
</feature>
<evidence type="ECO:0000259" key="9">
    <source>
        <dbReference type="Pfam" id="PF13515"/>
    </source>
</evidence>
<feature type="compositionally biased region" description="Basic and acidic residues" evidence="5">
    <location>
        <begin position="440"/>
        <end position="468"/>
    </location>
</feature>
<dbReference type="InterPro" id="IPR018823">
    <property type="entry name" value="ArAE_2_N"/>
</dbReference>
<accession>A0A8K0UHZ5</accession>
<keyword evidence="4 6" id="KW-0472">Membrane</keyword>
<proteinExistence type="predicted"/>
<feature type="compositionally biased region" description="Basic and acidic residues" evidence="5">
    <location>
        <begin position="1"/>
        <end position="25"/>
    </location>
</feature>
<feature type="transmembrane region" description="Helical" evidence="6">
    <location>
        <begin position="222"/>
        <end position="243"/>
    </location>
</feature>
<feature type="transmembrane region" description="Helical" evidence="6">
    <location>
        <begin position="764"/>
        <end position="783"/>
    </location>
</feature>
<dbReference type="AlphaFoldDB" id="A0A8K0UHZ5"/>
<evidence type="ECO:0000256" key="6">
    <source>
        <dbReference type="SAM" id="Phobius"/>
    </source>
</evidence>
<keyword evidence="11" id="KW-1185">Reference proteome</keyword>
<gene>
    <name evidence="10" type="ORF">BXZ70DRAFT_909843</name>
</gene>
<protein>
    <recommendedName>
        <fullName evidence="12">ER transporter 6TM N-terminal domain-containing protein</fullName>
    </recommendedName>
</protein>
<evidence type="ECO:0000313" key="11">
    <source>
        <dbReference type="Proteomes" id="UP000813824"/>
    </source>
</evidence>
<feature type="compositionally biased region" description="Basic residues" evidence="5">
    <location>
        <begin position="469"/>
        <end position="489"/>
    </location>
</feature>
<sequence length="1165" mass="130623">MPNLHHTDPRMGDEDAVPDRPHTETHVTGSRKGVKLQIPSTNSNTAASSDHSEDGTAEKSTEKKEAQKPNPVMAKLLDELQWIPANLTWAKFKPVIRSSIVAFVSVILLVISRVEHTVGTASFLILIAAALDPPAGSFIEVVEREVIMVLFVCIGWAWNCLGIYLASLARSNIDYNPTQELIITGRYLEAGPTVIIAVFIFIGCFFFLYLKARLGPGPFTVATVFGAISVDIPMLSAALYPYPDYNIGKVITIPLAIHAGLAILCSAIIFPTTMTAQYTAACNAVLAPLDQILLLYRQVLKMDPASSEFASTATTIHGLVDKADAGLAGTSATYRLLKRDILWGRFSPSDIGSLQDLLRPLVVRTNGLGTYFYLIDPTREKFPMTPMPSMPATPTSRSRTPTRSSSPLEEAPDGISETLKRRRRLADHSPSPLRQSFAREVSDRLALREKEGSLRSKDTNDHDHDRRRSTWSRHFRHHRKQSGAHHTHHDNHLHFSLLTLAHTLSSHHHPTLPSEPVVGVFESQRYMALEATRLGHGSSPETTALFVGLVQESCDELLEHSQKSLKAAQEWISKARSGTFASQARIQRERKARLGNLEKVTAGLKDALERFRKDKRLRVLDPYRSAFDTRHIGSHTGTDPPPHKFLFHCYVYQYHLMRFSMFLIEMLDVIINLEKERTKGRFWMPTIPLRQFVTSDNLEENAATHQNDDEDPDILQGLDEQHGVAGDLGIADRRDPDALPPDNVFQLAMNIVYRASHELFNGNSLFALKAAILTIVLSIPSLLKSSAAFAFGERFVWAVFMAQLTLARWRGDTTFGLVSRILATIGGCVVGLVLWYISTGLGKGNAFGLAATIGVACPFIFFGRLYWPGPPMTNIIFFVTIMLIVGYSWQNTHMPIGFNYWGWELAWRRFLLVSVGVTAAFIFSFLPPSTTLRGYQRRMMATTVAELGGVYCSIVSYANSREHMEPERLQILQRLLAIRLKLNRSHVMKANITYEFSLRGRWPAERYKKILDNQVRIAFLLSHLMSIIQKLEPAWTRAFLKRTRLLDSDFQGDILAVISLISTSLRTGQPLPQITPCPLLDRFMVHTHGLNVIRQEADDDYGLPRTMTIDTLENEQYMYFSVGVTTAFGIIVRLDKLMVATKELVGEQYHIHGVGMSDYRPARDV</sequence>
<feature type="transmembrane region" description="Helical" evidence="6">
    <location>
        <begin position="817"/>
        <end position="837"/>
    </location>
</feature>
<evidence type="ECO:0000256" key="3">
    <source>
        <dbReference type="ARBA" id="ARBA00022989"/>
    </source>
</evidence>
<feature type="transmembrane region" description="Helical" evidence="6">
    <location>
        <begin position="146"/>
        <end position="166"/>
    </location>
</feature>
<feature type="transmembrane region" description="Helical" evidence="6">
    <location>
        <begin position="250"/>
        <end position="270"/>
    </location>
</feature>
<dbReference type="EMBL" id="JAEVFJ010000036">
    <property type="protein sequence ID" value="KAH8091403.1"/>
    <property type="molecule type" value="Genomic_DNA"/>
</dbReference>
<evidence type="ECO:0000313" key="10">
    <source>
        <dbReference type="EMBL" id="KAH8091403.1"/>
    </source>
</evidence>
<feature type="domain" description="Integral membrane bound transporter" evidence="9">
    <location>
        <begin position="793"/>
        <end position="923"/>
    </location>
</feature>
<evidence type="ECO:0000256" key="5">
    <source>
        <dbReference type="SAM" id="MobiDB-lite"/>
    </source>
</evidence>
<feature type="compositionally biased region" description="Polar residues" evidence="5">
    <location>
        <begin position="38"/>
        <end position="49"/>
    </location>
</feature>
<dbReference type="GO" id="GO:0016020">
    <property type="term" value="C:membrane"/>
    <property type="evidence" value="ECO:0007669"/>
    <property type="project" value="UniProtKB-SubCell"/>
</dbReference>
<reference evidence="10" key="1">
    <citation type="journal article" date="2021" name="New Phytol.">
        <title>Evolutionary innovations through gain and loss of genes in the ectomycorrhizal Boletales.</title>
        <authorList>
            <person name="Wu G."/>
            <person name="Miyauchi S."/>
            <person name="Morin E."/>
            <person name="Kuo A."/>
            <person name="Drula E."/>
            <person name="Varga T."/>
            <person name="Kohler A."/>
            <person name="Feng B."/>
            <person name="Cao Y."/>
            <person name="Lipzen A."/>
            <person name="Daum C."/>
            <person name="Hundley H."/>
            <person name="Pangilinan J."/>
            <person name="Johnson J."/>
            <person name="Barry K."/>
            <person name="LaButti K."/>
            <person name="Ng V."/>
            <person name="Ahrendt S."/>
            <person name="Min B."/>
            <person name="Choi I.G."/>
            <person name="Park H."/>
            <person name="Plett J.M."/>
            <person name="Magnuson J."/>
            <person name="Spatafora J.W."/>
            <person name="Nagy L.G."/>
            <person name="Henrissat B."/>
            <person name="Grigoriev I.V."/>
            <person name="Yang Z.L."/>
            <person name="Xu J."/>
            <person name="Martin F.M."/>
        </authorList>
    </citation>
    <scope>NUCLEOTIDE SEQUENCE</scope>
    <source>
        <strain evidence="10">KKN 215</strain>
    </source>
</reference>
<feature type="compositionally biased region" description="Basic and acidic residues" evidence="5">
    <location>
        <begin position="50"/>
        <end position="67"/>
    </location>
</feature>
<dbReference type="Proteomes" id="UP000813824">
    <property type="component" value="Unassembled WGS sequence"/>
</dbReference>
<dbReference type="OrthoDB" id="2274698at2759"/>
<comment type="subcellular location">
    <subcellularLocation>
        <location evidence="1">Membrane</location>
        <topology evidence="1">Multi-pass membrane protein</topology>
    </subcellularLocation>
</comment>
<feature type="transmembrane region" description="Helical" evidence="6">
    <location>
        <begin position="872"/>
        <end position="889"/>
    </location>
</feature>
<evidence type="ECO:0008006" key="12">
    <source>
        <dbReference type="Google" id="ProtNLM"/>
    </source>
</evidence>
<feature type="transmembrane region" description="Helical" evidence="6">
    <location>
        <begin position="846"/>
        <end position="866"/>
    </location>
</feature>
<feature type="transmembrane region" description="Helical" evidence="6">
    <location>
        <begin position="187"/>
        <end position="210"/>
    </location>
</feature>